<sequence length="61" mass="6831">MEGCIALQDEKCTIFLLDFELFGALTGICYSSEVFMLLGFGFFAVCIVELDVNRQLVSLQE</sequence>
<dbReference type="Proteomes" id="UP000657918">
    <property type="component" value="Unassembled WGS sequence"/>
</dbReference>
<organism evidence="1 2">
    <name type="scientific">Salix dunnii</name>
    <dbReference type="NCBI Taxonomy" id="1413687"/>
    <lineage>
        <taxon>Eukaryota</taxon>
        <taxon>Viridiplantae</taxon>
        <taxon>Streptophyta</taxon>
        <taxon>Embryophyta</taxon>
        <taxon>Tracheophyta</taxon>
        <taxon>Spermatophyta</taxon>
        <taxon>Magnoliopsida</taxon>
        <taxon>eudicotyledons</taxon>
        <taxon>Gunneridae</taxon>
        <taxon>Pentapetalae</taxon>
        <taxon>rosids</taxon>
        <taxon>fabids</taxon>
        <taxon>Malpighiales</taxon>
        <taxon>Salicaceae</taxon>
        <taxon>Saliceae</taxon>
        <taxon>Salix</taxon>
    </lineage>
</organism>
<comment type="caution">
    <text evidence="1">The sequence shown here is derived from an EMBL/GenBank/DDBJ whole genome shotgun (WGS) entry which is preliminary data.</text>
</comment>
<evidence type="ECO:0000313" key="1">
    <source>
        <dbReference type="EMBL" id="KAF9671127.1"/>
    </source>
</evidence>
<reference evidence="1 2" key="1">
    <citation type="submission" date="2020-10" db="EMBL/GenBank/DDBJ databases">
        <title>Plant Genome Project.</title>
        <authorList>
            <person name="Zhang R.-G."/>
        </authorList>
    </citation>
    <scope>NUCLEOTIDE SEQUENCE [LARGE SCALE GENOMIC DNA]</scope>
    <source>
        <strain evidence="1">FAFU-HL-1</strain>
        <tissue evidence="1">Leaf</tissue>
    </source>
</reference>
<protein>
    <submittedName>
        <fullName evidence="1">Uncharacterized protein</fullName>
    </submittedName>
</protein>
<accession>A0A835JK06</accession>
<keyword evidence="2" id="KW-1185">Reference proteome</keyword>
<gene>
    <name evidence="1" type="ORF">SADUNF_Sadunf12G0015200</name>
</gene>
<evidence type="ECO:0000313" key="2">
    <source>
        <dbReference type="Proteomes" id="UP000657918"/>
    </source>
</evidence>
<dbReference type="AlphaFoldDB" id="A0A835JK06"/>
<name>A0A835JK06_9ROSI</name>
<dbReference type="EMBL" id="JADGMS010000012">
    <property type="protein sequence ID" value="KAF9671127.1"/>
    <property type="molecule type" value="Genomic_DNA"/>
</dbReference>
<proteinExistence type="predicted"/>